<evidence type="ECO:0000313" key="4">
    <source>
        <dbReference type="Proteomes" id="UP001500928"/>
    </source>
</evidence>
<dbReference type="InterPro" id="IPR049082">
    <property type="entry name" value="T7SS_signal"/>
</dbReference>
<comment type="caution">
    <text evidence="3">The sequence shown here is derived from an EMBL/GenBank/DDBJ whole genome shotgun (WGS) entry which is preliminary data.</text>
</comment>
<accession>A0ABP9AN47</accession>
<evidence type="ECO:0000259" key="2">
    <source>
        <dbReference type="Pfam" id="PF21725"/>
    </source>
</evidence>
<feature type="compositionally biased region" description="Polar residues" evidence="1">
    <location>
        <begin position="258"/>
        <end position="268"/>
    </location>
</feature>
<feature type="region of interest" description="Disordered" evidence="1">
    <location>
        <begin position="240"/>
        <end position="268"/>
    </location>
</feature>
<dbReference type="Proteomes" id="UP001500928">
    <property type="component" value="Unassembled WGS sequence"/>
</dbReference>
<protein>
    <recommendedName>
        <fullName evidence="2">Putative T7SS secretion signal domain-containing protein</fullName>
    </recommendedName>
</protein>
<dbReference type="SUPFAM" id="SSF140453">
    <property type="entry name" value="EsxAB dimer-like"/>
    <property type="match status" value="1"/>
</dbReference>
<evidence type="ECO:0000256" key="1">
    <source>
        <dbReference type="SAM" id="MobiDB-lite"/>
    </source>
</evidence>
<evidence type="ECO:0000313" key="3">
    <source>
        <dbReference type="EMBL" id="GAA4783827.1"/>
    </source>
</evidence>
<dbReference type="InterPro" id="IPR036689">
    <property type="entry name" value="ESAT-6-like_sf"/>
</dbReference>
<reference evidence="4" key="1">
    <citation type="journal article" date="2019" name="Int. J. Syst. Evol. Microbiol.">
        <title>The Global Catalogue of Microorganisms (GCM) 10K type strain sequencing project: providing services to taxonomists for standard genome sequencing and annotation.</title>
        <authorList>
            <consortium name="The Broad Institute Genomics Platform"/>
            <consortium name="The Broad Institute Genome Sequencing Center for Infectious Disease"/>
            <person name="Wu L."/>
            <person name="Ma J."/>
        </authorList>
    </citation>
    <scope>NUCLEOTIDE SEQUENCE [LARGE SCALE GENOMIC DNA]</scope>
    <source>
        <strain evidence="4">JCM 17979</strain>
    </source>
</reference>
<keyword evidence="4" id="KW-1185">Reference proteome</keyword>
<dbReference type="EMBL" id="BAABHO010000010">
    <property type="protein sequence ID" value="GAA4783827.1"/>
    <property type="molecule type" value="Genomic_DNA"/>
</dbReference>
<dbReference type="Pfam" id="PF21725">
    <property type="entry name" value="T7SS_signal"/>
    <property type="match status" value="1"/>
</dbReference>
<sequence>MPGEPDAARAMARSMSAYAGNLHQAGDGLAAITTPEGWTGEAADAFRQRFAVQPPAWQDAGDAFTTASRALDVYAETLEWAQRQAAEAVRVSGEAGPQARDLLNRARGQLVVAGDDAARALDEAAAMAPEQHGVWDGVGAVLGDIGDAAVDVGRNVVNAAASLGNAAVHHPADVAAMFGGAGLMLVGGAGEVGGVALDATGVGAPAGLTLNVASAGLIATGAGIAGAGAISVAMNASGEDRVEPLGSGDRQPHFPQRPSAQQPATANPRLTNIVRRLYRGADSPTRTGDGTTADAIRAERATGDRVGNKLHTRKGNESVRALRNWLRRNPDASPEDRAVATNEMNNLLDALGRN</sequence>
<gene>
    <name evidence="3" type="ORF">GCM10023200_16680</name>
</gene>
<dbReference type="Gene3D" id="1.10.287.1060">
    <property type="entry name" value="ESAT-6-like"/>
    <property type="match status" value="1"/>
</dbReference>
<feature type="domain" description="Putative T7SS secretion signal" evidence="2">
    <location>
        <begin position="3"/>
        <end position="90"/>
    </location>
</feature>
<organism evidence="3 4">
    <name type="scientific">Actinomycetospora chlora</name>
    <dbReference type="NCBI Taxonomy" id="663608"/>
    <lineage>
        <taxon>Bacteria</taxon>
        <taxon>Bacillati</taxon>
        <taxon>Actinomycetota</taxon>
        <taxon>Actinomycetes</taxon>
        <taxon>Pseudonocardiales</taxon>
        <taxon>Pseudonocardiaceae</taxon>
        <taxon>Actinomycetospora</taxon>
    </lineage>
</organism>
<name>A0ABP9AN47_9PSEU</name>
<proteinExistence type="predicted"/>